<evidence type="ECO:0000256" key="10">
    <source>
        <dbReference type="PIRSR" id="PIRSR000460-1"/>
    </source>
</evidence>
<dbReference type="InterPro" id="IPR011833">
    <property type="entry name" value="Glycg_phsphrylas"/>
</dbReference>
<dbReference type="AlphaFoldDB" id="A0A5B8XN12"/>
<dbReference type="FunFam" id="3.40.50.2000:FF:000005">
    <property type="entry name" value="Alpha-1,4 glucan phosphorylase"/>
    <property type="match status" value="1"/>
</dbReference>
<dbReference type="GO" id="GO:0005737">
    <property type="term" value="C:cytoplasm"/>
    <property type="evidence" value="ECO:0007669"/>
    <property type="project" value="TreeGrafter"/>
</dbReference>
<dbReference type="OrthoDB" id="7229284at2"/>
<dbReference type="PIRSF" id="PIRSF000460">
    <property type="entry name" value="Pprylas_GlgP"/>
    <property type="match status" value="1"/>
</dbReference>
<dbReference type="GO" id="GO:0008184">
    <property type="term" value="F:glycogen phosphorylase activity"/>
    <property type="evidence" value="ECO:0007669"/>
    <property type="project" value="InterPro"/>
</dbReference>
<keyword evidence="5 11" id="KW-0328">Glycosyltransferase</keyword>
<evidence type="ECO:0000313" key="13">
    <source>
        <dbReference type="Proteomes" id="UP000321595"/>
    </source>
</evidence>
<reference evidence="12 13" key="1">
    <citation type="submission" date="2019-08" db="EMBL/GenBank/DDBJ databases">
        <authorList>
            <person name="Liang Q."/>
        </authorList>
    </citation>
    <scope>NUCLEOTIDE SEQUENCE [LARGE SCALE GENOMIC DNA]</scope>
    <source>
        <strain evidence="12 13">V1718</strain>
    </source>
</reference>
<keyword evidence="7 10" id="KW-0663">Pyridoxal phosphate</keyword>
<dbReference type="FunFam" id="3.40.50.2000:FF:000002">
    <property type="entry name" value="Alpha-1,4 glucan phosphorylase"/>
    <property type="match status" value="1"/>
</dbReference>
<evidence type="ECO:0000256" key="3">
    <source>
        <dbReference type="ARBA" id="ARBA00006047"/>
    </source>
</evidence>
<dbReference type="Pfam" id="PF00343">
    <property type="entry name" value="Phosphorylase"/>
    <property type="match status" value="1"/>
</dbReference>
<keyword evidence="8 11" id="KW-0119">Carbohydrate metabolism</keyword>
<comment type="similarity">
    <text evidence="3 11">Belongs to the glycogen phosphorylase family.</text>
</comment>
<comment type="function">
    <text evidence="9">Phosphorylase is an important allosteric enzyme in carbohydrate metabolism. Enzymes from different sources differ in their regulatory mechanisms and in their natural substrates. However, all known phosphorylases share catalytic and structural properties.</text>
</comment>
<dbReference type="KEGG" id="bbae:FRD01_04785"/>
<comment type="cofactor">
    <cofactor evidence="2 11">
        <name>pyridoxal 5'-phosphate</name>
        <dbReference type="ChEBI" id="CHEBI:597326"/>
    </cofactor>
</comment>
<keyword evidence="6 11" id="KW-0808">Transferase</keyword>
<evidence type="ECO:0000256" key="5">
    <source>
        <dbReference type="ARBA" id="ARBA00022676"/>
    </source>
</evidence>
<dbReference type="PANTHER" id="PTHR11468:SF3">
    <property type="entry name" value="GLYCOGEN PHOSPHORYLASE, LIVER FORM"/>
    <property type="match status" value="1"/>
</dbReference>
<evidence type="ECO:0000256" key="8">
    <source>
        <dbReference type="ARBA" id="ARBA00023277"/>
    </source>
</evidence>
<evidence type="ECO:0000256" key="6">
    <source>
        <dbReference type="ARBA" id="ARBA00022679"/>
    </source>
</evidence>
<dbReference type="SUPFAM" id="SSF53756">
    <property type="entry name" value="UDP-Glycosyltransferase/glycogen phosphorylase"/>
    <property type="match status" value="1"/>
</dbReference>
<dbReference type="PROSITE" id="PS00102">
    <property type="entry name" value="PHOSPHORYLASE"/>
    <property type="match status" value="1"/>
</dbReference>
<feature type="modified residue" description="N6-(pyridoxal phosphate)lysine" evidence="10">
    <location>
        <position position="678"/>
    </location>
</feature>
<dbReference type="NCBIfam" id="TIGR02093">
    <property type="entry name" value="P_ylase"/>
    <property type="match status" value="1"/>
</dbReference>
<keyword evidence="4" id="KW-0321">Glycogen metabolism</keyword>
<evidence type="ECO:0000256" key="7">
    <source>
        <dbReference type="ARBA" id="ARBA00022898"/>
    </source>
</evidence>
<dbReference type="EMBL" id="CP042467">
    <property type="protein sequence ID" value="QED26571.1"/>
    <property type="molecule type" value="Genomic_DNA"/>
</dbReference>
<dbReference type="Gene3D" id="3.40.50.2000">
    <property type="entry name" value="Glycogen Phosphorylase B"/>
    <property type="match status" value="2"/>
</dbReference>
<accession>A0A5B8XN12</accession>
<sequence length="836" mass="95931">MRRPMADGTIQEVVQNHSSRVGMTPEDLEQSVLEHLFYTCGKDLRSATPLDVYRAISHATRDRLVHRWLQSKRTYFHHEAKRVCYLSAEFLIGRALAQNLLNLGIYHLAETSLDHRGLTLKDILEEELDPGLGNGGLGRLAACFMESLATLQYPAYGYGIRYEFGIFDQEIANGWQVERGDDWLRRGNPWEVPRHELSVGVNFYGRVEARVHVDGTKSMHWVDTQTVIGVPYDTPILGYQNNTVNTLRLWSAKASKEFNFSVFNDGDYRRAVEEKALSESISKVLYPNDESAEGKELRLKQQYFFVACSIADIIRRHKKRFDTLDNLPDQIAIQLNDTHPAIAVAELMRVLIDEESIAWEKAWELTKAATGFTNHTLLPEALEKWPVPMFERLLPRILQIIYEINRRFLLEVHVKWPNDDERKRRLSIIEEGPVKHVRMAHLAVVGSHSVNGVAELHSELVCTQLMPDFHDMWPQRFNNKTNGVTPRRWLLQCNPDLSEALTERISDGWARDLSELTKILEYKDDTEFRAEVRAIKRKNKERLAKVIESRHGFKPNLDSIFDVQVKRLHEYKRQLLNCLHIIALYQDMKENPESDRAPRTFIFGGKAAPGYMMAKLHIKLINDVADIINHDPAIRDRIKVVFLSNYNVSLAEIIIPGADISEQISMAGKEASGTGNMKFAMNGALTVGTLDGANIEIREEVGAENFFLFGLKADEVRGLKGSGYNPNHYIERSPRLRRALDLIASGFFSPDDPSRFQPVVNELRNLDTYMLCADFDDYFRAQFEVDQCYRDPENWTSKVIENLGNIGKFSSDRTIEQYCKEIWNLTPCPIDLTESF</sequence>
<proteinExistence type="inferred from homology"/>
<dbReference type="GO" id="GO:0005980">
    <property type="term" value="P:glycogen catabolic process"/>
    <property type="evidence" value="ECO:0007669"/>
    <property type="project" value="TreeGrafter"/>
</dbReference>
<comment type="catalytic activity">
    <reaction evidence="1 11">
        <text>[(1-&gt;4)-alpha-D-glucosyl](n) + phosphate = [(1-&gt;4)-alpha-D-glucosyl](n-1) + alpha-D-glucose 1-phosphate</text>
        <dbReference type="Rhea" id="RHEA:41732"/>
        <dbReference type="Rhea" id="RHEA-COMP:9584"/>
        <dbReference type="Rhea" id="RHEA-COMP:9586"/>
        <dbReference type="ChEBI" id="CHEBI:15444"/>
        <dbReference type="ChEBI" id="CHEBI:43474"/>
        <dbReference type="ChEBI" id="CHEBI:58601"/>
        <dbReference type="EC" id="2.4.1.1"/>
    </reaction>
</comment>
<dbReference type="GO" id="GO:0030170">
    <property type="term" value="F:pyridoxal phosphate binding"/>
    <property type="evidence" value="ECO:0007669"/>
    <property type="project" value="InterPro"/>
</dbReference>
<gene>
    <name evidence="12" type="ORF">FRD01_04785</name>
</gene>
<evidence type="ECO:0000256" key="9">
    <source>
        <dbReference type="ARBA" id="ARBA00025174"/>
    </source>
</evidence>
<evidence type="ECO:0000256" key="11">
    <source>
        <dbReference type="RuleBase" id="RU000587"/>
    </source>
</evidence>
<keyword evidence="13" id="KW-1185">Reference proteome</keyword>
<name>A0A5B8XN12_9DELT</name>
<dbReference type="EC" id="2.4.1.1" evidence="11"/>
<evidence type="ECO:0000256" key="2">
    <source>
        <dbReference type="ARBA" id="ARBA00001933"/>
    </source>
</evidence>
<protein>
    <recommendedName>
        <fullName evidence="11">Alpha-1,4 glucan phosphorylase</fullName>
        <ecNumber evidence="11">2.4.1.1</ecNumber>
    </recommendedName>
</protein>
<evidence type="ECO:0000256" key="4">
    <source>
        <dbReference type="ARBA" id="ARBA00022600"/>
    </source>
</evidence>
<evidence type="ECO:0000256" key="1">
    <source>
        <dbReference type="ARBA" id="ARBA00001275"/>
    </source>
</evidence>
<comment type="function">
    <text evidence="11">Allosteric enzyme that catalyzes the rate-limiting step in glycogen catabolism, the phosphorolytic cleavage of glycogen to produce glucose-1-phosphate, and plays a central role in maintaining cellular and organismal glucose homeostasis.</text>
</comment>
<dbReference type="CDD" id="cd04300">
    <property type="entry name" value="GT35_Glycogen_Phosphorylase"/>
    <property type="match status" value="1"/>
</dbReference>
<evidence type="ECO:0000313" key="12">
    <source>
        <dbReference type="EMBL" id="QED26571.1"/>
    </source>
</evidence>
<dbReference type="Proteomes" id="UP000321595">
    <property type="component" value="Chromosome"/>
</dbReference>
<organism evidence="12 13">
    <name type="scientific">Microvenator marinus</name>
    <dbReference type="NCBI Taxonomy" id="2600177"/>
    <lineage>
        <taxon>Bacteria</taxon>
        <taxon>Deltaproteobacteria</taxon>
        <taxon>Bradymonadales</taxon>
        <taxon>Microvenatoraceae</taxon>
        <taxon>Microvenator</taxon>
    </lineage>
</organism>
<dbReference type="InterPro" id="IPR035090">
    <property type="entry name" value="Pyridoxal_P_attach_site"/>
</dbReference>
<dbReference type="InterPro" id="IPR000811">
    <property type="entry name" value="Glyco_trans_35"/>
</dbReference>
<dbReference type="PANTHER" id="PTHR11468">
    <property type="entry name" value="GLYCOGEN PHOSPHORYLASE"/>
    <property type="match status" value="1"/>
</dbReference>